<dbReference type="Gene3D" id="3.40.710.10">
    <property type="entry name" value="DD-peptidase/beta-lactamase superfamily"/>
    <property type="match status" value="2"/>
</dbReference>
<dbReference type="PANTHER" id="PTHR30023">
    <property type="entry name" value="D-ALANYL-D-ALANINE CARBOXYPEPTIDASE"/>
    <property type="match status" value="1"/>
</dbReference>
<dbReference type="Proteomes" id="UP000183002">
    <property type="component" value="Unassembled WGS sequence"/>
</dbReference>
<dbReference type="PRINTS" id="PR00922">
    <property type="entry name" value="DADACBPTASE3"/>
</dbReference>
<keyword evidence="3" id="KW-0732">Signal</keyword>
<keyword evidence="4" id="KW-0645">Protease</keyword>
<dbReference type="OrthoDB" id="5372081at2"/>
<dbReference type="PANTHER" id="PTHR30023:SF0">
    <property type="entry name" value="PENICILLIN-SENSITIVE CARBOXYPEPTIDASE A"/>
    <property type="match status" value="1"/>
</dbReference>
<keyword evidence="5" id="KW-1185">Reference proteome</keyword>
<dbReference type="SUPFAM" id="SSF56601">
    <property type="entry name" value="beta-lactamase/transpeptidase-like"/>
    <property type="match status" value="1"/>
</dbReference>
<keyword evidence="2" id="KW-0378">Hydrolase</keyword>
<keyword evidence="4" id="KW-0121">Carboxypeptidase</keyword>
<proteinExistence type="inferred from homology"/>
<dbReference type="InterPro" id="IPR000667">
    <property type="entry name" value="Peptidase_S13"/>
</dbReference>
<dbReference type="RefSeq" id="WP_050519884.1">
    <property type="nucleotide sequence ID" value="NZ_FOCO01000018.1"/>
</dbReference>
<evidence type="ECO:0000256" key="3">
    <source>
        <dbReference type="SAM" id="SignalP"/>
    </source>
</evidence>
<dbReference type="AlphaFoldDB" id="A0A1H8HV86"/>
<dbReference type="NCBIfam" id="TIGR00666">
    <property type="entry name" value="PBP4"/>
    <property type="match status" value="1"/>
</dbReference>
<dbReference type="GO" id="GO:0006508">
    <property type="term" value="P:proteolysis"/>
    <property type="evidence" value="ECO:0007669"/>
    <property type="project" value="InterPro"/>
</dbReference>
<dbReference type="EMBL" id="FOCO01000018">
    <property type="protein sequence ID" value="SEN60280.1"/>
    <property type="molecule type" value="Genomic_DNA"/>
</dbReference>
<sequence>MYSRRWILAGLMAGAAVPGCAEAPARSPRPPAKPGSPAAISGASAAIVANAKLGGTVGFVVMDSATGKILDAQNETVAQPPASVAKAMTTIYALDRLGANYRYVTRVMATGPVQNGRLQGDLILVGSGDPSLETDRLGDLAQALAARGITEVTGRYLAYAGGIPHIDEIDRNQPDYVGYNPALSGLNLNFNRVNFEWRRGGNGYTMSMDARGKRFVPAVSMAGVSAVSREAPLFAYQRGADSDQWTVAQGALGKAGSRWLPVRHPEVYTAEVFATLMRAHGLRLGSATLISSLPAGTVLAESSSDALPDMLRDMLKFSTNITAEAVGLTASGAGGLRQSGQQMQDWLAAKHGIAPRFVDHSGLGGDSRISALEMAQAFLHAKAGLLPGLLREQGLRDAKGKEIPNHPTRVVAKTGTLNFVSGLAGYIQPPNARGLTFAIFSADTRRRDALPMAAREQPEGGAAWTRRARTMQAQLITQWASQFI</sequence>
<comment type="similarity">
    <text evidence="1">Belongs to the peptidase S13 family.</text>
</comment>
<dbReference type="InterPro" id="IPR012338">
    <property type="entry name" value="Beta-lactam/transpept-like"/>
</dbReference>
<dbReference type="GO" id="GO:0000270">
    <property type="term" value="P:peptidoglycan metabolic process"/>
    <property type="evidence" value="ECO:0007669"/>
    <property type="project" value="TreeGrafter"/>
</dbReference>
<evidence type="ECO:0000313" key="5">
    <source>
        <dbReference type="Proteomes" id="UP000183002"/>
    </source>
</evidence>
<evidence type="ECO:0000256" key="2">
    <source>
        <dbReference type="ARBA" id="ARBA00022801"/>
    </source>
</evidence>
<feature type="signal peptide" evidence="3">
    <location>
        <begin position="1"/>
        <end position="23"/>
    </location>
</feature>
<reference evidence="4 5" key="1">
    <citation type="submission" date="2016-10" db="EMBL/GenBank/DDBJ databases">
        <authorList>
            <person name="de Groot N.N."/>
        </authorList>
    </citation>
    <scope>NUCLEOTIDE SEQUENCE [LARGE SCALE GENOMIC DNA]</scope>
    <source>
        <strain evidence="4 5">CGMCC 1.10836</strain>
    </source>
</reference>
<evidence type="ECO:0000313" key="4">
    <source>
        <dbReference type="EMBL" id="SEN60280.1"/>
    </source>
</evidence>
<dbReference type="Pfam" id="PF02113">
    <property type="entry name" value="Peptidase_S13"/>
    <property type="match status" value="1"/>
</dbReference>
<accession>A0A1H8HV86</accession>
<protein>
    <submittedName>
        <fullName evidence="4">D-alanyl-D-alanine carboxypeptidase / D-alanyl-D-alanine-endopeptidase (Penicillin-binding protein 4)</fullName>
    </submittedName>
</protein>
<gene>
    <name evidence="4" type="ORF">SAMN05216227_101833</name>
</gene>
<dbReference type="STRING" id="1077947.SAMN05216227_101833"/>
<dbReference type="GO" id="GO:0004185">
    <property type="term" value="F:serine-type carboxypeptidase activity"/>
    <property type="evidence" value="ECO:0007669"/>
    <property type="project" value="InterPro"/>
</dbReference>
<name>A0A1H8HV86_9RHOB</name>
<evidence type="ECO:0000256" key="1">
    <source>
        <dbReference type="ARBA" id="ARBA00006096"/>
    </source>
</evidence>
<feature type="chain" id="PRO_5010285727" evidence="3">
    <location>
        <begin position="24"/>
        <end position="484"/>
    </location>
</feature>
<organism evidence="4 5">
    <name type="scientific">Pseudorhodobacter antarcticus</name>
    <dbReference type="NCBI Taxonomy" id="1077947"/>
    <lineage>
        <taxon>Bacteria</taxon>
        <taxon>Pseudomonadati</taxon>
        <taxon>Pseudomonadota</taxon>
        <taxon>Alphaproteobacteria</taxon>
        <taxon>Rhodobacterales</taxon>
        <taxon>Paracoccaceae</taxon>
        <taxon>Pseudorhodobacter</taxon>
    </lineage>
</organism>
<dbReference type="Gene3D" id="3.50.80.20">
    <property type="entry name" value="D-Ala-D-Ala carboxypeptidase C, peptidase S13"/>
    <property type="match status" value="1"/>
</dbReference>